<keyword evidence="2" id="KW-1185">Reference proteome</keyword>
<proteinExistence type="predicted"/>
<evidence type="ECO:0000313" key="2">
    <source>
        <dbReference type="Proteomes" id="UP001139648"/>
    </source>
</evidence>
<comment type="caution">
    <text evidence="1">The sequence shown here is derived from an EMBL/GenBank/DDBJ whole genome shotgun (WGS) entry which is preliminary data.</text>
</comment>
<protein>
    <submittedName>
        <fullName evidence="1">Uncharacterized protein</fullName>
    </submittedName>
</protein>
<dbReference type="AlphaFoldDB" id="A0A9X2GH44"/>
<reference evidence="1" key="1">
    <citation type="submission" date="2022-06" db="EMBL/GenBank/DDBJ databases">
        <title>Sequencing the genomes of 1000 actinobacteria strains.</title>
        <authorList>
            <person name="Klenk H.-P."/>
        </authorList>
    </citation>
    <scope>NUCLEOTIDE SEQUENCE</scope>
    <source>
        <strain evidence="1">DSM 46694</strain>
    </source>
</reference>
<dbReference type="RefSeq" id="WP_253744680.1">
    <property type="nucleotide sequence ID" value="NZ_JAMZEB010000002.1"/>
</dbReference>
<dbReference type="Proteomes" id="UP001139648">
    <property type="component" value="Unassembled WGS sequence"/>
</dbReference>
<name>A0A9X2GH44_9ACTN</name>
<gene>
    <name evidence="1" type="ORF">HD597_004580</name>
</gene>
<evidence type="ECO:0000313" key="1">
    <source>
        <dbReference type="EMBL" id="MCP2357560.1"/>
    </source>
</evidence>
<organism evidence="1 2">
    <name type="scientific">Nonomuraea thailandensis</name>
    <dbReference type="NCBI Taxonomy" id="1188745"/>
    <lineage>
        <taxon>Bacteria</taxon>
        <taxon>Bacillati</taxon>
        <taxon>Actinomycetota</taxon>
        <taxon>Actinomycetes</taxon>
        <taxon>Streptosporangiales</taxon>
        <taxon>Streptosporangiaceae</taxon>
        <taxon>Nonomuraea</taxon>
    </lineage>
</organism>
<accession>A0A9X2GH44</accession>
<sequence length="68" mass="7701">MERVAEVCAAAERLVLQARGIRADSRRIATAGRRIQRELAAQRERLSAGYLVIRLRRAERGWGEAGWP</sequence>
<dbReference type="EMBL" id="JAMZEB010000002">
    <property type="protein sequence ID" value="MCP2357560.1"/>
    <property type="molecule type" value="Genomic_DNA"/>
</dbReference>